<name>A0A1L9NZY7_9RHOB</name>
<evidence type="ECO:0000313" key="2">
    <source>
        <dbReference type="Proteomes" id="UP000184514"/>
    </source>
</evidence>
<dbReference type="STRING" id="696762.PFRI_09800"/>
<keyword evidence="2" id="KW-1185">Reference proteome</keyword>
<dbReference type="RefSeq" id="WP_072629624.1">
    <property type="nucleotide sequence ID" value="NZ_JABBAN010000111.1"/>
</dbReference>
<dbReference type="AlphaFoldDB" id="A0A1L9NZY7"/>
<reference evidence="1 2" key="1">
    <citation type="submission" date="2016-10" db="EMBL/GenBank/DDBJ databases">
        <title>Genome sequence of Planktotalea frisia SH6-1.</title>
        <authorList>
            <person name="Poehlein A."/>
            <person name="Bakenhus I."/>
            <person name="Voget S."/>
            <person name="Brinkhoff T."/>
            <person name="Simon M."/>
        </authorList>
    </citation>
    <scope>NUCLEOTIDE SEQUENCE [LARGE SCALE GENOMIC DNA]</scope>
    <source>
        <strain evidence="1 2">SH6-1</strain>
    </source>
</reference>
<protein>
    <submittedName>
        <fullName evidence="1">Uncharacterized protein</fullName>
    </submittedName>
</protein>
<comment type="caution">
    <text evidence="1">The sequence shown here is derived from an EMBL/GenBank/DDBJ whole genome shotgun (WGS) entry which is preliminary data.</text>
</comment>
<organism evidence="1 2">
    <name type="scientific">Planktotalea frisia</name>
    <dbReference type="NCBI Taxonomy" id="696762"/>
    <lineage>
        <taxon>Bacteria</taxon>
        <taxon>Pseudomonadati</taxon>
        <taxon>Pseudomonadota</taxon>
        <taxon>Alphaproteobacteria</taxon>
        <taxon>Rhodobacterales</taxon>
        <taxon>Paracoccaceae</taxon>
        <taxon>Planktotalea</taxon>
    </lineage>
</organism>
<sequence>MTAIIDKMADDLARDAIEAAEAIGDEELVVNIGKMLASSSTTAEEAFMTAARVRLALNRARKFLDERIDKAAADLDKE</sequence>
<gene>
    <name evidence="1" type="ORF">PFRI_09800</name>
</gene>
<dbReference type="EMBL" id="MLCB01000085">
    <property type="protein sequence ID" value="OJI94801.1"/>
    <property type="molecule type" value="Genomic_DNA"/>
</dbReference>
<evidence type="ECO:0000313" key="1">
    <source>
        <dbReference type="EMBL" id="OJI94801.1"/>
    </source>
</evidence>
<dbReference type="Proteomes" id="UP000184514">
    <property type="component" value="Unassembled WGS sequence"/>
</dbReference>
<accession>A0A1L9NZY7</accession>
<proteinExistence type="predicted"/>